<evidence type="ECO:0000313" key="3">
    <source>
        <dbReference type="Proteomes" id="UP001396334"/>
    </source>
</evidence>
<protein>
    <submittedName>
        <fullName evidence="2">Uncharacterized protein</fullName>
    </submittedName>
</protein>
<evidence type="ECO:0000256" key="1">
    <source>
        <dbReference type="SAM" id="MobiDB-lite"/>
    </source>
</evidence>
<dbReference type="Proteomes" id="UP001396334">
    <property type="component" value="Unassembled WGS sequence"/>
</dbReference>
<feature type="region of interest" description="Disordered" evidence="1">
    <location>
        <begin position="44"/>
        <end position="80"/>
    </location>
</feature>
<proteinExistence type="predicted"/>
<name>A0ABR2QMH8_9ROSI</name>
<feature type="compositionally biased region" description="Polar residues" evidence="1">
    <location>
        <begin position="63"/>
        <end position="80"/>
    </location>
</feature>
<organism evidence="2 3">
    <name type="scientific">Hibiscus sabdariffa</name>
    <name type="common">roselle</name>
    <dbReference type="NCBI Taxonomy" id="183260"/>
    <lineage>
        <taxon>Eukaryota</taxon>
        <taxon>Viridiplantae</taxon>
        <taxon>Streptophyta</taxon>
        <taxon>Embryophyta</taxon>
        <taxon>Tracheophyta</taxon>
        <taxon>Spermatophyta</taxon>
        <taxon>Magnoliopsida</taxon>
        <taxon>eudicotyledons</taxon>
        <taxon>Gunneridae</taxon>
        <taxon>Pentapetalae</taxon>
        <taxon>rosids</taxon>
        <taxon>malvids</taxon>
        <taxon>Malvales</taxon>
        <taxon>Malvaceae</taxon>
        <taxon>Malvoideae</taxon>
        <taxon>Hibiscus</taxon>
    </lineage>
</organism>
<dbReference type="EMBL" id="JBBPBN010000035">
    <property type="protein sequence ID" value="KAK9001872.1"/>
    <property type="molecule type" value="Genomic_DNA"/>
</dbReference>
<reference evidence="2 3" key="1">
    <citation type="journal article" date="2024" name="G3 (Bethesda)">
        <title>Genome assembly of Hibiscus sabdariffa L. provides insights into metabolisms of medicinal natural products.</title>
        <authorList>
            <person name="Kim T."/>
        </authorList>
    </citation>
    <scope>NUCLEOTIDE SEQUENCE [LARGE SCALE GENOMIC DNA]</scope>
    <source>
        <strain evidence="2">TK-2024</strain>
        <tissue evidence="2">Old leaves</tissue>
    </source>
</reference>
<accession>A0ABR2QMH8</accession>
<gene>
    <name evidence="2" type="ORF">V6N11_024570</name>
</gene>
<evidence type="ECO:0000313" key="2">
    <source>
        <dbReference type="EMBL" id="KAK9001872.1"/>
    </source>
</evidence>
<comment type="caution">
    <text evidence="2">The sequence shown here is derived from an EMBL/GenBank/DDBJ whole genome shotgun (WGS) entry which is preliminary data.</text>
</comment>
<keyword evidence="3" id="KW-1185">Reference proteome</keyword>
<sequence>MTLMKFVKFIGSSDRQMPNYERREHRKALTSPNIEPSAASLNVTATAAAGEPRQPAASLPLRFSNQTSTKGAEETPNQDYTPVAAKDRLTAVHRGLGAPPVSGITSQRVFSPLLLSRNRAEALSITKP</sequence>